<dbReference type="Proteomes" id="UP001609219">
    <property type="component" value="Unassembled WGS sequence"/>
</dbReference>
<accession>A0ABW7KCR0</accession>
<evidence type="ECO:0000313" key="4">
    <source>
        <dbReference type="Proteomes" id="UP001609219"/>
    </source>
</evidence>
<sequence length="145" mass="16340">MVDQALRKLDHVVICDERVRQVDKGSHQRPFTIHHRYLFFDKFRSSDVRGQPTPAARCASYFAALERVRRQLVSEGDPTARLVSVVLPHARTGLGRAALCEVCAFSLEFDPYCCVTSAQFVGTAAGVAVIEHGRRRVRRDGCLRR</sequence>
<evidence type="ECO:0000313" key="2">
    <source>
        <dbReference type="EMBL" id="MFH5243819.1"/>
    </source>
</evidence>
<organism evidence="1 4">
    <name type="scientific">Antrihabitans spumae</name>
    <dbReference type="NCBI Taxonomy" id="3373370"/>
    <lineage>
        <taxon>Bacteria</taxon>
        <taxon>Bacillati</taxon>
        <taxon>Actinomycetota</taxon>
        <taxon>Actinomycetes</taxon>
        <taxon>Mycobacteriales</taxon>
        <taxon>Nocardiaceae</taxon>
        <taxon>Antrihabitans</taxon>
    </lineage>
</organism>
<dbReference type="EMBL" id="JBIMSP010000031">
    <property type="protein sequence ID" value="MFH5243819.1"/>
    <property type="molecule type" value="Genomic_DNA"/>
</dbReference>
<protein>
    <submittedName>
        <fullName evidence="1">Uncharacterized protein</fullName>
    </submittedName>
</protein>
<dbReference type="Proteomes" id="UP001609176">
    <property type="component" value="Unassembled WGS sequence"/>
</dbReference>
<evidence type="ECO:0000313" key="1">
    <source>
        <dbReference type="EMBL" id="MFH5231710.1"/>
    </source>
</evidence>
<dbReference type="RefSeq" id="WP_395125293.1">
    <property type="nucleotide sequence ID" value="NZ_JBIMSN010000120.1"/>
</dbReference>
<proteinExistence type="predicted"/>
<evidence type="ECO:0000313" key="3">
    <source>
        <dbReference type="Proteomes" id="UP001609176"/>
    </source>
</evidence>
<comment type="caution">
    <text evidence="1">The sequence shown here is derived from an EMBL/GenBank/DDBJ whole genome shotgun (WGS) entry which is preliminary data.</text>
</comment>
<gene>
    <name evidence="2" type="ORF">ACHIPV_18330</name>
    <name evidence="1" type="ORF">ACHIRB_24540</name>
</gene>
<reference evidence="3 4" key="1">
    <citation type="submission" date="2024-10" db="EMBL/GenBank/DDBJ databases">
        <authorList>
            <person name="Riesco R."/>
        </authorList>
    </citation>
    <scope>NUCLEOTIDE SEQUENCE [LARGE SCALE GENOMIC DNA]</scope>
    <source>
        <strain evidence="2 3">NCIMB 15448</strain>
        <strain evidence="1 4">NCIMB 15450</strain>
    </source>
</reference>
<dbReference type="EMBL" id="JBIMSN010000120">
    <property type="protein sequence ID" value="MFH5231710.1"/>
    <property type="molecule type" value="Genomic_DNA"/>
</dbReference>
<keyword evidence="4" id="KW-1185">Reference proteome</keyword>
<name>A0ABW7KCR0_9NOCA</name>